<dbReference type="InterPro" id="IPR017452">
    <property type="entry name" value="GPCR_Rhodpsn_7TM"/>
</dbReference>
<dbReference type="AlphaFoldDB" id="A0AAV5VAE5"/>
<keyword evidence="4 8" id="KW-0297">G-protein coupled receptor</keyword>
<dbReference type="PROSITE" id="PS00237">
    <property type="entry name" value="G_PROTEIN_RECEP_F1_1"/>
    <property type="match status" value="1"/>
</dbReference>
<keyword evidence="2 8" id="KW-0812">Transmembrane</keyword>
<dbReference type="PANTHER" id="PTHR24243:SF208">
    <property type="entry name" value="PYROKININ-1 RECEPTOR"/>
    <property type="match status" value="1"/>
</dbReference>
<feature type="transmembrane region" description="Helical" evidence="9">
    <location>
        <begin position="35"/>
        <end position="61"/>
    </location>
</feature>
<comment type="subcellular location">
    <subcellularLocation>
        <location evidence="1">Membrane</location>
        <topology evidence="1">Multi-pass membrane protein</topology>
    </subcellularLocation>
</comment>
<dbReference type="Proteomes" id="UP001432322">
    <property type="component" value="Unassembled WGS sequence"/>
</dbReference>
<feature type="transmembrane region" description="Helical" evidence="9">
    <location>
        <begin position="223"/>
        <end position="244"/>
    </location>
</feature>
<protein>
    <recommendedName>
        <fullName evidence="10">G-protein coupled receptors family 1 profile domain-containing protein</fullName>
    </recommendedName>
</protein>
<dbReference type="SMART" id="SM01381">
    <property type="entry name" value="7TM_GPCR_Srsx"/>
    <property type="match status" value="1"/>
</dbReference>
<dbReference type="PANTHER" id="PTHR24243">
    <property type="entry name" value="G-PROTEIN COUPLED RECEPTOR"/>
    <property type="match status" value="1"/>
</dbReference>
<keyword evidence="5 9" id="KW-0472">Membrane</keyword>
<feature type="transmembrane region" description="Helical" evidence="9">
    <location>
        <begin position="73"/>
        <end position="92"/>
    </location>
</feature>
<dbReference type="GO" id="GO:0005886">
    <property type="term" value="C:plasma membrane"/>
    <property type="evidence" value="ECO:0007669"/>
    <property type="project" value="TreeGrafter"/>
</dbReference>
<organism evidence="11 12">
    <name type="scientific">Pristionchus fissidentatus</name>
    <dbReference type="NCBI Taxonomy" id="1538716"/>
    <lineage>
        <taxon>Eukaryota</taxon>
        <taxon>Metazoa</taxon>
        <taxon>Ecdysozoa</taxon>
        <taxon>Nematoda</taxon>
        <taxon>Chromadorea</taxon>
        <taxon>Rhabditida</taxon>
        <taxon>Rhabditina</taxon>
        <taxon>Diplogasteromorpha</taxon>
        <taxon>Diplogasteroidea</taxon>
        <taxon>Neodiplogasteridae</taxon>
        <taxon>Pristionchus</taxon>
    </lineage>
</organism>
<evidence type="ECO:0000256" key="2">
    <source>
        <dbReference type="ARBA" id="ARBA00022692"/>
    </source>
</evidence>
<feature type="transmembrane region" description="Helical" evidence="9">
    <location>
        <begin position="155"/>
        <end position="177"/>
    </location>
</feature>
<comment type="similarity">
    <text evidence="8">Belongs to the G-protein coupled receptor 1 family.</text>
</comment>
<evidence type="ECO:0000256" key="5">
    <source>
        <dbReference type="ARBA" id="ARBA00023136"/>
    </source>
</evidence>
<feature type="domain" description="G-protein coupled receptors family 1 profile" evidence="10">
    <location>
        <begin position="53"/>
        <end position="332"/>
    </location>
</feature>
<gene>
    <name evidence="11" type="ORF">PFISCL1PPCAC_7909</name>
</gene>
<name>A0AAV5VAE5_9BILA</name>
<keyword evidence="6 8" id="KW-0675">Receptor</keyword>
<feature type="transmembrane region" description="Helical" evidence="9">
    <location>
        <begin position="276"/>
        <end position="294"/>
    </location>
</feature>
<evidence type="ECO:0000256" key="1">
    <source>
        <dbReference type="ARBA" id="ARBA00004141"/>
    </source>
</evidence>
<dbReference type="InterPro" id="IPR000276">
    <property type="entry name" value="GPCR_Rhodpsn"/>
</dbReference>
<evidence type="ECO:0000259" key="10">
    <source>
        <dbReference type="PROSITE" id="PS50262"/>
    </source>
</evidence>
<accession>A0AAV5VAE5</accession>
<evidence type="ECO:0000256" key="8">
    <source>
        <dbReference type="RuleBase" id="RU000688"/>
    </source>
</evidence>
<feature type="transmembrane region" description="Helical" evidence="9">
    <location>
        <begin position="112"/>
        <end position="134"/>
    </location>
</feature>
<dbReference type="GO" id="GO:0008188">
    <property type="term" value="F:neuropeptide receptor activity"/>
    <property type="evidence" value="ECO:0007669"/>
    <property type="project" value="TreeGrafter"/>
</dbReference>
<evidence type="ECO:0000256" key="4">
    <source>
        <dbReference type="ARBA" id="ARBA00023040"/>
    </source>
</evidence>
<proteinExistence type="inferred from homology"/>
<comment type="caution">
    <text evidence="11">The sequence shown here is derived from an EMBL/GenBank/DDBJ whole genome shotgun (WGS) entry which is preliminary data.</text>
</comment>
<evidence type="ECO:0000313" key="11">
    <source>
        <dbReference type="EMBL" id="GMT16612.1"/>
    </source>
</evidence>
<dbReference type="PRINTS" id="PR00237">
    <property type="entry name" value="GPCRRHODOPSN"/>
</dbReference>
<evidence type="ECO:0000313" key="12">
    <source>
        <dbReference type="Proteomes" id="UP001432322"/>
    </source>
</evidence>
<sequence>MTHIPSSCDPIQYADPNITVFVVENLGPRCNETFIVLPTLIIYVLLLLLGVVGNACTCLVIIADKSMHNPTNFYLFSLAVSDIIILLLGLPMELHGVIGYVYPYEFSSFVCRLRAFLIEFTSYASVTVICAFSVERYFAICFPLRAKLFSTLTRAVTVILISWAVSFIAALPMAAIVNVQRLGIPPGVSEEMRKAISSDGITVDRTEFCAMDYTQEGKDRQKVLIYVSFLIFFTLPALLMSFMYGHIAVRLRSADRLLTKDKNEAKSRTSRSRRTVIKVLVSVVVTFFAFWLPFHAQRLLSVFFNEHPEAIQDKNLQRTCYYSNSVCNPILYNILSENYRRAFCRVILGERLARKLFPNLSQDMRGYSVHSNSHIRRISGSINHTRLSISAPCKHSVITLKQYPSSEIRRDSKR</sequence>
<dbReference type="SUPFAM" id="SSF81321">
    <property type="entry name" value="Family A G protein-coupled receptor-like"/>
    <property type="match status" value="1"/>
</dbReference>
<keyword evidence="12" id="KW-1185">Reference proteome</keyword>
<evidence type="ECO:0000256" key="3">
    <source>
        <dbReference type="ARBA" id="ARBA00022989"/>
    </source>
</evidence>
<keyword evidence="3 9" id="KW-1133">Transmembrane helix</keyword>
<reference evidence="11" key="1">
    <citation type="submission" date="2023-10" db="EMBL/GenBank/DDBJ databases">
        <title>Genome assembly of Pristionchus species.</title>
        <authorList>
            <person name="Yoshida K."/>
            <person name="Sommer R.J."/>
        </authorList>
    </citation>
    <scope>NUCLEOTIDE SEQUENCE</scope>
    <source>
        <strain evidence="11">RS5133</strain>
    </source>
</reference>
<dbReference type="Gene3D" id="1.20.1070.10">
    <property type="entry name" value="Rhodopsin 7-helix transmembrane proteins"/>
    <property type="match status" value="1"/>
</dbReference>
<dbReference type="PROSITE" id="PS50262">
    <property type="entry name" value="G_PROTEIN_RECEP_F1_2"/>
    <property type="match status" value="1"/>
</dbReference>
<dbReference type="EMBL" id="BTSY01000002">
    <property type="protein sequence ID" value="GMT16612.1"/>
    <property type="molecule type" value="Genomic_DNA"/>
</dbReference>
<evidence type="ECO:0000256" key="6">
    <source>
        <dbReference type="ARBA" id="ARBA00023170"/>
    </source>
</evidence>
<dbReference type="Pfam" id="PF00001">
    <property type="entry name" value="7tm_1"/>
    <property type="match status" value="1"/>
</dbReference>
<evidence type="ECO:0000256" key="7">
    <source>
        <dbReference type="ARBA" id="ARBA00023224"/>
    </source>
</evidence>
<evidence type="ECO:0000256" key="9">
    <source>
        <dbReference type="SAM" id="Phobius"/>
    </source>
</evidence>
<keyword evidence="7 8" id="KW-0807">Transducer</keyword>